<dbReference type="Pfam" id="PF03006">
    <property type="entry name" value="HlyIII"/>
    <property type="match status" value="1"/>
</dbReference>
<evidence type="ECO:0000256" key="4">
    <source>
        <dbReference type="ARBA" id="ARBA00022989"/>
    </source>
</evidence>
<evidence type="ECO:0008006" key="10">
    <source>
        <dbReference type="Google" id="ProtNLM"/>
    </source>
</evidence>
<dbReference type="GO" id="GO:0046872">
    <property type="term" value="F:metal ion binding"/>
    <property type="evidence" value="ECO:0007669"/>
    <property type="project" value="UniProtKB-KW"/>
</dbReference>
<feature type="transmembrane region" description="Helical" evidence="8">
    <location>
        <begin position="230"/>
        <end position="252"/>
    </location>
</feature>
<organism evidence="9">
    <name type="scientific">Lepeophtheirus salmonis</name>
    <name type="common">Salmon louse</name>
    <name type="synonym">Caligus salmonis</name>
    <dbReference type="NCBI Taxonomy" id="72036"/>
    <lineage>
        <taxon>Eukaryota</taxon>
        <taxon>Metazoa</taxon>
        <taxon>Ecdysozoa</taxon>
        <taxon>Arthropoda</taxon>
        <taxon>Crustacea</taxon>
        <taxon>Multicrustacea</taxon>
        <taxon>Hexanauplia</taxon>
        <taxon>Copepoda</taxon>
        <taxon>Siphonostomatoida</taxon>
        <taxon>Caligidae</taxon>
        <taxon>Lepeophtheirus</taxon>
    </lineage>
</organism>
<feature type="binding site" evidence="6">
    <location>
        <position position="250"/>
    </location>
    <ligand>
        <name>Zn(2+)</name>
        <dbReference type="ChEBI" id="CHEBI:29105"/>
    </ligand>
</feature>
<evidence type="ECO:0000256" key="5">
    <source>
        <dbReference type="ARBA" id="ARBA00023136"/>
    </source>
</evidence>
<feature type="transmembrane region" description="Helical" evidence="8">
    <location>
        <begin position="199"/>
        <end position="218"/>
    </location>
</feature>
<dbReference type="GO" id="GO:0038023">
    <property type="term" value="F:signaling receptor activity"/>
    <property type="evidence" value="ECO:0007669"/>
    <property type="project" value="TreeGrafter"/>
</dbReference>
<feature type="region of interest" description="Disordered" evidence="7">
    <location>
        <begin position="1"/>
        <end position="33"/>
    </location>
</feature>
<keyword evidence="6" id="KW-0479">Metal-binding</keyword>
<evidence type="ECO:0000256" key="2">
    <source>
        <dbReference type="ARBA" id="ARBA00007018"/>
    </source>
</evidence>
<feature type="transmembrane region" description="Helical" evidence="8">
    <location>
        <begin position="297"/>
        <end position="318"/>
    </location>
</feature>
<dbReference type="AlphaFoldDB" id="A0A0K2UK81"/>
<evidence type="ECO:0000313" key="9">
    <source>
        <dbReference type="EMBL" id="CDW38096.1"/>
    </source>
</evidence>
<keyword evidence="4 8" id="KW-1133">Transmembrane helix</keyword>
<gene>
    <name evidence="9" type="primary">Dwil\GK14433</name>
</gene>
<dbReference type="GO" id="GO:0033211">
    <property type="term" value="P:adiponectin-activated signaling pathway"/>
    <property type="evidence" value="ECO:0007669"/>
    <property type="project" value="TreeGrafter"/>
</dbReference>
<feature type="transmembrane region" description="Helical" evidence="8">
    <location>
        <begin position="325"/>
        <end position="347"/>
    </location>
</feature>
<dbReference type="InterPro" id="IPR004254">
    <property type="entry name" value="AdipoR/HlyIII-related"/>
</dbReference>
<reference evidence="9" key="1">
    <citation type="submission" date="2014-05" db="EMBL/GenBank/DDBJ databases">
        <authorList>
            <person name="Chronopoulou M."/>
        </authorList>
    </citation>
    <scope>NUCLEOTIDE SEQUENCE</scope>
    <source>
        <tissue evidence="9">Whole organism</tissue>
    </source>
</reference>
<proteinExistence type="inferred from homology"/>
<accession>A0A0K2UK81</accession>
<feature type="transmembrane region" description="Helical" evidence="8">
    <location>
        <begin position="359"/>
        <end position="379"/>
    </location>
</feature>
<dbReference type="PANTHER" id="PTHR20855">
    <property type="entry name" value="ADIPOR/PROGESTIN RECEPTOR-RELATED"/>
    <property type="match status" value="1"/>
</dbReference>
<evidence type="ECO:0000256" key="6">
    <source>
        <dbReference type="PIRSR" id="PIRSR604254-1"/>
    </source>
</evidence>
<keyword evidence="3 8" id="KW-0812">Transmembrane</keyword>
<dbReference type="GO" id="GO:0005886">
    <property type="term" value="C:plasma membrane"/>
    <property type="evidence" value="ECO:0007669"/>
    <property type="project" value="TreeGrafter"/>
</dbReference>
<feature type="transmembrane region" description="Helical" evidence="8">
    <location>
        <begin position="264"/>
        <end position="285"/>
    </location>
</feature>
<comment type="similarity">
    <text evidence="2">Belongs to the ADIPOR family.</text>
</comment>
<feature type="binding site" evidence="6">
    <location>
        <position position="397"/>
    </location>
    <ligand>
        <name>Zn(2+)</name>
        <dbReference type="ChEBI" id="CHEBI:29105"/>
    </ligand>
</feature>
<protein>
    <recommendedName>
        <fullName evidence="10">Adiponectin receptor protein</fullName>
    </recommendedName>
</protein>
<evidence type="ECO:0000256" key="3">
    <source>
        <dbReference type="ARBA" id="ARBA00022692"/>
    </source>
</evidence>
<name>A0A0K2UK81_LEPSM</name>
<feature type="binding site" evidence="6">
    <location>
        <position position="401"/>
    </location>
    <ligand>
        <name>Zn(2+)</name>
        <dbReference type="ChEBI" id="CHEBI:29105"/>
    </ligand>
</feature>
<evidence type="ECO:0000256" key="8">
    <source>
        <dbReference type="SAM" id="Phobius"/>
    </source>
</evidence>
<comment type="subcellular location">
    <subcellularLocation>
        <location evidence="1">Membrane</location>
        <topology evidence="1">Multi-pass membrane protein</topology>
    </subcellularLocation>
</comment>
<dbReference type="PANTHER" id="PTHR20855:SF52">
    <property type="entry name" value="ADIPONECTIN RECEPTOR PROTEIN"/>
    <property type="match status" value="1"/>
</dbReference>
<sequence length="442" mass="50056">MPDAGGPDEIKTITEAPSAIPRRIRRHVRSSSSPPVSAFFGQCSNKVANTSHSPVPVENTDDLDLLPPLEPFLCNFQVDDSLAPSLEDDVFPSTPLNEDEQQRENFDPCLPLNHLPEEEGEEIDWRYDLKGMMLNAAEQAEEFAISIWHKLQSWKVTHFSNLPQWLQDNDFLHFGHRPPLPTLECFKSIFRIHTETGNIWTHLLGVVAFIGLAVYILARPLTEIQHVEKAVFSCFFLGAIVCMGMSFTYHTLCCHENKDVGRLFAKFDYCGIAFLTVGSFVPWLYYSFYCNVKLQFIYLFIVVVLGIGAVVVSTFDFFGGPRFRALRAGVFIFFGLSGIAPATHYGIVNGWEKAVYEAALGWLILMGILYITGALLYAMRIPERFFPGKVDIWFHSHQIFHCFVMGGAFVHYHGISLMATRRLLTGECPSKPLDDCYLKYEL</sequence>
<keyword evidence="5 8" id="KW-0472">Membrane</keyword>
<keyword evidence="6" id="KW-0862">Zinc</keyword>
<dbReference type="OrthoDB" id="5585746at2759"/>
<evidence type="ECO:0000256" key="7">
    <source>
        <dbReference type="SAM" id="MobiDB-lite"/>
    </source>
</evidence>
<dbReference type="EMBL" id="HACA01020735">
    <property type="protein sequence ID" value="CDW38096.1"/>
    <property type="molecule type" value="Transcribed_RNA"/>
</dbReference>
<evidence type="ECO:0000256" key="1">
    <source>
        <dbReference type="ARBA" id="ARBA00004141"/>
    </source>
</evidence>